<dbReference type="RefSeq" id="WP_072561584.1">
    <property type="nucleotide sequence ID" value="NZ_CP017921.1"/>
</dbReference>
<reference evidence="10 12" key="2">
    <citation type="submission" date="2016-10" db="EMBL/GenBank/DDBJ databases">
        <authorList>
            <person name="de Groot N.N."/>
        </authorList>
    </citation>
    <scope>NUCLEOTIDE SEQUENCE [LARGE SCALE GENOMIC DNA]</scope>
    <source>
        <strain evidence="10 12">Z-7982</strain>
    </source>
</reference>
<keyword evidence="10" id="KW-0238">DNA-binding</keyword>
<dbReference type="AlphaFoldDB" id="A0A1L3Q2R2"/>
<dbReference type="NCBIfam" id="NF040707">
    <property type="entry name" value="Siroheme_Dcarb_AhbB"/>
    <property type="match status" value="1"/>
</dbReference>
<protein>
    <recommendedName>
        <fullName evidence="4">siroheme decarboxylase</fullName>
        <ecNumber evidence="4">4.1.1.111</ecNumber>
    </recommendedName>
</protein>
<evidence type="ECO:0000256" key="1">
    <source>
        <dbReference type="ARBA" id="ARBA00023239"/>
    </source>
</evidence>
<evidence type="ECO:0000259" key="7">
    <source>
        <dbReference type="Pfam" id="PF22451"/>
    </source>
</evidence>
<organism evidence="8 11">
    <name type="scientific">Methanohalophilus halophilus</name>
    <dbReference type="NCBI Taxonomy" id="2177"/>
    <lineage>
        <taxon>Archaea</taxon>
        <taxon>Methanobacteriati</taxon>
        <taxon>Methanobacteriota</taxon>
        <taxon>Stenosarchaea group</taxon>
        <taxon>Methanomicrobia</taxon>
        <taxon>Methanosarcinales</taxon>
        <taxon>Methanosarcinaceae</taxon>
        <taxon>Methanohalophilus</taxon>
    </lineage>
</organism>
<dbReference type="EC" id="4.1.1.111" evidence="4"/>
<evidence type="ECO:0000313" key="10">
    <source>
        <dbReference type="EMBL" id="SDW57370.1"/>
    </source>
</evidence>
<evidence type="ECO:0000313" key="12">
    <source>
        <dbReference type="Proteomes" id="UP000198669"/>
    </source>
</evidence>
<evidence type="ECO:0000256" key="2">
    <source>
        <dbReference type="ARBA" id="ARBA00023444"/>
    </source>
</evidence>
<comment type="similarity">
    <text evidence="3">Belongs to the Ahb/Nir family.</text>
</comment>
<dbReference type="EMBL" id="FNMU01000003">
    <property type="protein sequence ID" value="SDW57370.1"/>
    <property type="molecule type" value="Genomic_DNA"/>
</dbReference>
<dbReference type="Pfam" id="PF22451">
    <property type="entry name" value="NirdL-like_HTH"/>
    <property type="match status" value="1"/>
</dbReference>
<dbReference type="EMBL" id="RJJG01000003">
    <property type="protein sequence ID" value="RNI09794.1"/>
    <property type="molecule type" value="Genomic_DNA"/>
</dbReference>
<evidence type="ECO:0000256" key="4">
    <source>
        <dbReference type="ARBA" id="ARBA00023471"/>
    </source>
</evidence>
<evidence type="ECO:0000313" key="8">
    <source>
        <dbReference type="EMBL" id="APH39149.1"/>
    </source>
</evidence>
<reference evidence="9 13" key="3">
    <citation type="submission" date="2018-10" db="EMBL/GenBank/DDBJ databases">
        <title>Cultivation of a novel Methanohalophilus strain from Kebrit Deep of the Red Sea and a genomic comparison of members of the genus Methanohalophilus.</title>
        <authorList>
            <person name="Guan Y."/>
            <person name="Ngugi D.K."/>
            <person name="Stingl U."/>
        </authorList>
    </citation>
    <scope>NUCLEOTIDE SEQUENCE [LARGE SCALE GENOMIC DNA]</scope>
    <source>
        <strain evidence="9 13">DSM 3094</strain>
    </source>
</reference>
<dbReference type="GO" id="GO:0016829">
    <property type="term" value="F:lyase activity"/>
    <property type="evidence" value="ECO:0007669"/>
    <property type="project" value="UniProtKB-KW"/>
</dbReference>
<evidence type="ECO:0000313" key="13">
    <source>
        <dbReference type="Proteomes" id="UP000267921"/>
    </source>
</evidence>
<dbReference type="InterPro" id="IPR050684">
    <property type="entry name" value="HTH-Siroheme_Decarb"/>
</dbReference>
<evidence type="ECO:0000259" key="6">
    <source>
        <dbReference type="Pfam" id="PF17805"/>
    </source>
</evidence>
<dbReference type="PANTHER" id="PTHR43413">
    <property type="entry name" value="TRANSCRIPTIONAL REGULATOR, ASNC FAMILY"/>
    <property type="match status" value="1"/>
</dbReference>
<keyword evidence="1" id="KW-0456">Lyase</keyword>
<evidence type="ECO:0000256" key="5">
    <source>
        <dbReference type="ARBA" id="ARBA00048470"/>
    </source>
</evidence>
<dbReference type="PANTHER" id="PTHR43413:SF1">
    <property type="entry name" value="SIROHEME DECARBOXYLASE NIRL SUBUNIT"/>
    <property type="match status" value="1"/>
</dbReference>
<dbReference type="KEGG" id="mhaz:BHR79_06400"/>
<dbReference type="InterPro" id="IPR053431">
    <property type="entry name" value="AhbB-like"/>
</dbReference>
<dbReference type="GeneID" id="30583380"/>
<evidence type="ECO:0000313" key="11">
    <source>
        <dbReference type="Proteomes" id="UP000186879"/>
    </source>
</evidence>
<dbReference type="GO" id="GO:0003677">
    <property type="term" value="F:DNA binding"/>
    <property type="evidence" value="ECO:0007669"/>
    <property type="project" value="UniProtKB-KW"/>
</dbReference>
<dbReference type="InterPro" id="IPR036390">
    <property type="entry name" value="WH_DNA-bd_sf"/>
</dbReference>
<sequence>MSDKLDPLSRKILEVTQHGIEYTHSPFKKIAEETGLSEQEIVDRLKEMQSQGIIRRFGASIGHRTIGITANAMCIWNVPDEQVEDVGKVMSNFSEVTHCYERPRYPDWPYNLFTMVHSYSKKDCETIAGKIADATGIYDYRLLFSEHEFKKTGVRL</sequence>
<accession>A0A1L3Q2R2</accession>
<evidence type="ECO:0000256" key="3">
    <source>
        <dbReference type="ARBA" id="ARBA00023457"/>
    </source>
</evidence>
<dbReference type="Gene3D" id="3.30.70.3460">
    <property type="match status" value="1"/>
</dbReference>
<dbReference type="InterPro" id="IPR053953">
    <property type="entry name" value="NirdL-like_HTH"/>
</dbReference>
<reference evidence="8 11" key="1">
    <citation type="submission" date="2016-10" db="EMBL/GenBank/DDBJ databases">
        <title>Methanohalophilus halophilus.</title>
        <authorList>
            <person name="L'haridon S."/>
        </authorList>
    </citation>
    <scope>NUCLEOTIDE SEQUENCE [LARGE SCALE GENOMIC DNA]</scope>
    <source>
        <strain evidence="8 11">Z-7982</strain>
    </source>
</reference>
<comment type="pathway">
    <text evidence="2">Porphyrin-containing compound metabolism.</text>
</comment>
<dbReference type="Proteomes" id="UP000198669">
    <property type="component" value="Unassembled WGS sequence"/>
</dbReference>
<proteinExistence type="inferred from homology"/>
<dbReference type="STRING" id="2177.BHR79_06400"/>
<dbReference type="OrthoDB" id="145939at2157"/>
<gene>
    <name evidence="8" type="ORF">BHR79_06400</name>
    <name evidence="9" type="ORF">EFE40_03855</name>
    <name evidence="10" type="ORF">SAMN04515625_1231</name>
</gene>
<feature type="domain" description="Siroheme decarboxylase NirL-like HTH" evidence="7">
    <location>
        <begin position="10"/>
        <end position="55"/>
    </location>
</feature>
<dbReference type="Proteomes" id="UP000267921">
    <property type="component" value="Unassembled WGS sequence"/>
</dbReference>
<dbReference type="Pfam" id="PF17805">
    <property type="entry name" value="AsnC_trans_reg2"/>
    <property type="match status" value="1"/>
</dbReference>
<feature type="domain" description="Siroheme decarboxylase AsnC-like ligand binding" evidence="6">
    <location>
        <begin position="66"/>
        <end position="150"/>
    </location>
</feature>
<dbReference type="Proteomes" id="UP000186879">
    <property type="component" value="Chromosome"/>
</dbReference>
<evidence type="ECO:0000313" key="9">
    <source>
        <dbReference type="EMBL" id="RNI09794.1"/>
    </source>
</evidence>
<dbReference type="SUPFAM" id="SSF46785">
    <property type="entry name" value="Winged helix' DNA-binding domain"/>
    <property type="match status" value="1"/>
</dbReference>
<comment type="catalytic activity">
    <reaction evidence="5">
        <text>siroheme + 2 H(+) = 12,18-didecarboxysiroheme + 2 CO2</text>
        <dbReference type="Rhea" id="RHEA:19093"/>
        <dbReference type="ChEBI" id="CHEBI:15378"/>
        <dbReference type="ChEBI" id="CHEBI:16526"/>
        <dbReference type="ChEBI" id="CHEBI:60052"/>
        <dbReference type="ChEBI" id="CHEBI:140497"/>
        <dbReference type="EC" id="4.1.1.111"/>
    </reaction>
</comment>
<dbReference type="InterPro" id="IPR040523">
    <property type="entry name" value="AsnC_trans_reg2"/>
</dbReference>
<name>A0A1L3Q2R2_9EURY</name>
<dbReference type="EMBL" id="CP017921">
    <property type="protein sequence ID" value="APH39149.1"/>
    <property type="molecule type" value="Genomic_DNA"/>
</dbReference>
<keyword evidence="11" id="KW-1185">Reference proteome</keyword>